<dbReference type="PANTHER" id="PTHR11766:SF0">
    <property type="entry name" value="TYROSINE--TRNA LIGASE, MITOCHONDRIAL"/>
    <property type="match status" value="1"/>
</dbReference>
<organism evidence="16 17">
    <name type="scientific">Acanthoscelides obtectus</name>
    <name type="common">Bean weevil</name>
    <name type="synonym">Bruchus obtectus</name>
    <dbReference type="NCBI Taxonomy" id="200917"/>
    <lineage>
        <taxon>Eukaryota</taxon>
        <taxon>Metazoa</taxon>
        <taxon>Ecdysozoa</taxon>
        <taxon>Arthropoda</taxon>
        <taxon>Hexapoda</taxon>
        <taxon>Insecta</taxon>
        <taxon>Pterygota</taxon>
        <taxon>Neoptera</taxon>
        <taxon>Endopterygota</taxon>
        <taxon>Coleoptera</taxon>
        <taxon>Polyphaga</taxon>
        <taxon>Cucujiformia</taxon>
        <taxon>Chrysomeloidea</taxon>
        <taxon>Chrysomelidae</taxon>
        <taxon>Bruchinae</taxon>
        <taxon>Bruchini</taxon>
        <taxon>Acanthoscelides</taxon>
    </lineage>
</organism>
<comment type="similarity">
    <text evidence="3 14">Belongs to the class-I aminoacyl-tRNA synthetase family.</text>
</comment>
<evidence type="ECO:0000259" key="15">
    <source>
        <dbReference type="Pfam" id="PF22421"/>
    </source>
</evidence>
<evidence type="ECO:0000256" key="7">
    <source>
        <dbReference type="ARBA" id="ARBA00022840"/>
    </source>
</evidence>
<evidence type="ECO:0000256" key="3">
    <source>
        <dbReference type="ARBA" id="ARBA00005594"/>
    </source>
</evidence>
<keyword evidence="5 14" id="KW-0436">Ligase</keyword>
<dbReference type="SUPFAM" id="SSF52374">
    <property type="entry name" value="Nucleotidylyl transferase"/>
    <property type="match status" value="1"/>
</dbReference>
<evidence type="ECO:0000256" key="14">
    <source>
        <dbReference type="RuleBase" id="RU361234"/>
    </source>
</evidence>
<comment type="function">
    <text evidence="1">Catalyzes the attachment of tyrosine to tRNA(Tyr) in a two-step reaction: tyrosine is first activated by ATP to form Tyr-AMP and then transferred to the acceptor end of tRNA(Tyr).</text>
</comment>
<evidence type="ECO:0000256" key="12">
    <source>
        <dbReference type="ARBA" id="ARBA00023146"/>
    </source>
</evidence>
<dbReference type="GO" id="GO:0005759">
    <property type="term" value="C:mitochondrial matrix"/>
    <property type="evidence" value="ECO:0007669"/>
    <property type="project" value="UniProtKB-SubCell"/>
</dbReference>
<keyword evidence="9 14" id="KW-0648">Protein biosynthesis</keyword>
<dbReference type="SUPFAM" id="SSF55174">
    <property type="entry name" value="Alpha-L RNA-binding motif"/>
    <property type="match status" value="1"/>
</dbReference>
<dbReference type="FunFam" id="1.10.240.10:FF:000001">
    <property type="entry name" value="Tyrosine--tRNA ligase"/>
    <property type="match status" value="1"/>
</dbReference>
<dbReference type="PROSITE" id="PS00178">
    <property type="entry name" value="AA_TRNA_LIGASE_I"/>
    <property type="match status" value="1"/>
</dbReference>
<keyword evidence="17" id="KW-1185">Reference proteome</keyword>
<sequence length="465" mass="52874">MHRFVQEFKMLGYTRNCRKAFHTLHRYYSNRNILKLKERGMFQDIFPEAAANTVTDLMNSSPKTVYGGFDPTADSLHVGNLLVLVNLLHWQRGGHKAIALVGGATAKIGDPSGKNTEREEMATNIIDCNIEGLYSNIKQIFENHEKYIWKDKDKLKSVKIVNNDEWYSQIKAVDLIGGIGRHLRMGTLLSRTSVQSRLQSPTGMSYTEFSYQLFQAYDWLHLYRAHNCIFQVGGNDQMGNIMSGHELISRVCDKPVYGLTVPLITSEMGNKFGKTAGNAVWLSPEKTSPFTFYQFWMRQPDSEVEKLLKLFTFDPMGAISDLMRRHREEPELRIPQRRLAEQVTLLVHGEKGLKIAQRASDALYEGSVEAIGQMKSNEMIHLFSGATVIEMLPEAGQTILDIAMKAGCFATKSDAIRIITAGGFYINQQRTNNPNEVFNFNIHRLSNNISLIRVGKKNYYIIKWS</sequence>
<keyword evidence="12 14" id="KW-0030">Aminoacyl-tRNA synthetase</keyword>
<evidence type="ECO:0000313" key="16">
    <source>
        <dbReference type="EMBL" id="CAH2002062.1"/>
    </source>
</evidence>
<gene>
    <name evidence="16" type="ORF">ACAOBT_LOCUS26581</name>
</gene>
<keyword evidence="11" id="KW-0496">Mitochondrion</keyword>
<reference evidence="16" key="1">
    <citation type="submission" date="2022-03" db="EMBL/GenBank/DDBJ databases">
        <authorList>
            <person name="Sayadi A."/>
        </authorList>
    </citation>
    <scope>NUCLEOTIDE SEQUENCE</scope>
</reference>
<evidence type="ECO:0000256" key="2">
    <source>
        <dbReference type="ARBA" id="ARBA00004305"/>
    </source>
</evidence>
<evidence type="ECO:0000256" key="9">
    <source>
        <dbReference type="ARBA" id="ARBA00022917"/>
    </source>
</evidence>
<dbReference type="PRINTS" id="PR01040">
    <property type="entry name" value="TRNASYNTHTYR"/>
</dbReference>
<comment type="subunit">
    <text evidence="4">Homodimer.</text>
</comment>
<evidence type="ECO:0000256" key="10">
    <source>
        <dbReference type="ARBA" id="ARBA00022946"/>
    </source>
</evidence>
<dbReference type="FunFam" id="3.40.50.620:FF:000107">
    <property type="entry name" value="Tyrosine--tRNA ligase"/>
    <property type="match status" value="1"/>
</dbReference>
<dbReference type="Pfam" id="PF00579">
    <property type="entry name" value="tRNA-synt_1b"/>
    <property type="match status" value="1"/>
</dbReference>
<dbReference type="InterPro" id="IPR002307">
    <property type="entry name" value="Tyr-tRNA-ligase"/>
</dbReference>
<protein>
    <recommendedName>
        <fullName evidence="14">Tyrosine--tRNA ligase</fullName>
        <ecNumber evidence="14">6.1.1.1</ecNumber>
    </recommendedName>
    <alternativeName>
        <fullName evidence="14">Tyrosyl-tRNA synthetase</fullName>
    </alternativeName>
</protein>
<comment type="catalytic activity">
    <reaction evidence="13 14">
        <text>tRNA(Tyr) + L-tyrosine + ATP = L-tyrosyl-tRNA(Tyr) + AMP + diphosphate + H(+)</text>
        <dbReference type="Rhea" id="RHEA:10220"/>
        <dbReference type="Rhea" id="RHEA-COMP:9706"/>
        <dbReference type="Rhea" id="RHEA-COMP:9707"/>
        <dbReference type="ChEBI" id="CHEBI:15378"/>
        <dbReference type="ChEBI" id="CHEBI:30616"/>
        <dbReference type="ChEBI" id="CHEBI:33019"/>
        <dbReference type="ChEBI" id="CHEBI:58315"/>
        <dbReference type="ChEBI" id="CHEBI:78442"/>
        <dbReference type="ChEBI" id="CHEBI:78536"/>
        <dbReference type="ChEBI" id="CHEBI:456215"/>
        <dbReference type="EC" id="6.1.1.1"/>
    </reaction>
</comment>
<accession>A0A9P0LYN6</accession>
<comment type="caution">
    <text evidence="16">The sequence shown here is derived from an EMBL/GenBank/DDBJ whole genome shotgun (WGS) entry which is preliminary data.</text>
</comment>
<dbReference type="Pfam" id="PF22421">
    <property type="entry name" value="SYY_C-terminal"/>
    <property type="match status" value="1"/>
</dbReference>
<dbReference type="InterPro" id="IPR001412">
    <property type="entry name" value="aa-tRNA-synth_I_CS"/>
</dbReference>
<evidence type="ECO:0000313" key="17">
    <source>
        <dbReference type="Proteomes" id="UP001152888"/>
    </source>
</evidence>
<dbReference type="Gene3D" id="1.10.240.10">
    <property type="entry name" value="Tyrosyl-Transfer RNA Synthetase"/>
    <property type="match status" value="1"/>
</dbReference>
<dbReference type="GO" id="GO:0005524">
    <property type="term" value="F:ATP binding"/>
    <property type="evidence" value="ECO:0007669"/>
    <property type="project" value="UniProtKB-KW"/>
</dbReference>
<keyword evidence="10" id="KW-0809">Transit peptide</keyword>
<dbReference type="GO" id="GO:0003723">
    <property type="term" value="F:RNA binding"/>
    <property type="evidence" value="ECO:0007669"/>
    <property type="project" value="UniProtKB-KW"/>
</dbReference>
<proteinExistence type="inferred from homology"/>
<dbReference type="PANTHER" id="PTHR11766">
    <property type="entry name" value="TYROSYL-TRNA SYNTHETASE"/>
    <property type="match status" value="1"/>
</dbReference>
<evidence type="ECO:0000256" key="1">
    <source>
        <dbReference type="ARBA" id="ARBA00002025"/>
    </source>
</evidence>
<evidence type="ECO:0000256" key="13">
    <source>
        <dbReference type="ARBA" id="ARBA00048248"/>
    </source>
</evidence>
<evidence type="ECO:0000256" key="4">
    <source>
        <dbReference type="ARBA" id="ARBA00011738"/>
    </source>
</evidence>
<evidence type="ECO:0000256" key="5">
    <source>
        <dbReference type="ARBA" id="ARBA00022598"/>
    </source>
</evidence>
<feature type="domain" description="Tyrosine--tRNA ligase SYY-like C-terminal" evidence="15">
    <location>
        <begin position="382"/>
        <end position="462"/>
    </location>
</feature>
<dbReference type="HAMAP" id="MF_02006">
    <property type="entry name" value="Tyr_tRNA_synth_type1"/>
    <property type="match status" value="1"/>
</dbReference>
<dbReference type="InterPro" id="IPR024107">
    <property type="entry name" value="Tyr-tRNA-ligase_bac_1"/>
</dbReference>
<evidence type="ECO:0000256" key="8">
    <source>
        <dbReference type="ARBA" id="ARBA00022884"/>
    </source>
</evidence>
<dbReference type="Proteomes" id="UP001152888">
    <property type="component" value="Unassembled WGS sequence"/>
</dbReference>
<dbReference type="EMBL" id="CAKOFQ010007479">
    <property type="protein sequence ID" value="CAH2002062.1"/>
    <property type="molecule type" value="Genomic_DNA"/>
</dbReference>
<dbReference type="Gene3D" id="3.40.50.620">
    <property type="entry name" value="HUPs"/>
    <property type="match status" value="1"/>
</dbReference>
<dbReference type="InterPro" id="IPR024088">
    <property type="entry name" value="Tyr-tRNA-ligase_bac-type"/>
</dbReference>
<dbReference type="AlphaFoldDB" id="A0A9P0LYN6"/>
<dbReference type="FunFam" id="3.10.290.10:FF:000017">
    <property type="entry name" value="Tyrosine--tRNA ligase"/>
    <property type="match status" value="1"/>
</dbReference>
<evidence type="ECO:0000256" key="6">
    <source>
        <dbReference type="ARBA" id="ARBA00022741"/>
    </source>
</evidence>
<evidence type="ECO:0000256" key="11">
    <source>
        <dbReference type="ARBA" id="ARBA00023128"/>
    </source>
</evidence>
<dbReference type="CDD" id="cd00805">
    <property type="entry name" value="TyrRS_core"/>
    <property type="match status" value="1"/>
</dbReference>
<dbReference type="NCBIfam" id="TIGR00234">
    <property type="entry name" value="tyrS"/>
    <property type="match status" value="1"/>
</dbReference>
<dbReference type="GO" id="GO:0005829">
    <property type="term" value="C:cytosol"/>
    <property type="evidence" value="ECO:0007669"/>
    <property type="project" value="TreeGrafter"/>
</dbReference>
<dbReference type="EC" id="6.1.1.1" evidence="14"/>
<dbReference type="InterPro" id="IPR002305">
    <property type="entry name" value="aa-tRNA-synth_Ic"/>
</dbReference>
<comment type="subcellular location">
    <subcellularLocation>
        <location evidence="2">Mitochondrion matrix</location>
    </subcellularLocation>
</comment>
<name>A0A9P0LYN6_ACAOB</name>
<dbReference type="InterPro" id="IPR036986">
    <property type="entry name" value="S4_RNA-bd_sf"/>
</dbReference>
<dbReference type="InterPro" id="IPR054608">
    <property type="entry name" value="SYY-like_C"/>
</dbReference>
<keyword evidence="7 14" id="KW-0067">ATP-binding</keyword>
<dbReference type="OrthoDB" id="337870at2759"/>
<dbReference type="GO" id="GO:0006437">
    <property type="term" value="P:tyrosyl-tRNA aminoacylation"/>
    <property type="evidence" value="ECO:0007669"/>
    <property type="project" value="InterPro"/>
</dbReference>
<dbReference type="GO" id="GO:0004831">
    <property type="term" value="F:tyrosine-tRNA ligase activity"/>
    <property type="evidence" value="ECO:0007669"/>
    <property type="project" value="UniProtKB-EC"/>
</dbReference>
<dbReference type="InterPro" id="IPR014729">
    <property type="entry name" value="Rossmann-like_a/b/a_fold"/>
</dbReference>
<keyword evidence="8" id="KW-0694">RNA-binding</keyword>
<keyword evidence="6 14" id="KW-0547">Nucleotide-binding</keyword>
<dbReference type="Gene3D" id="3.10.290.10">
    <property type="entry name" value="RNA-binding S4 domain"/>
    <property type="match status" value="1"/>
</dbReference>